<dbReference type="KEGG" id="bsen:DP114_19155"/>
<evidence type="ECO:0000259" key="4">
    <source>
        <dbReference type="PROSITE" id="PS01124"/>
    </source>
</evidence>
<dbReference type="GO" id="GO:0043565">
    <property type="term" value="F:sequence-specific DNA binding"/>
    <property type="evidence" value="ECO:0007669"/>
    <property type="project" value="InterPro"/>
</dbReference>
<dbReference type="InterPro" id="IPR050204">
    <property type="entry name" value="AraC_XylS_family_regulators"/>
</dbReference>
<keyword evidence="3" id="KW-0804">Transcription</keyword>
<dbReference type="Gene3D" id="1.10.10.60">
    <property type="entry name" value="Homeodomain-like"/>
    <property type="match status" value="1"/>
</dbReference>
<organism evidence="5 6">
    <name type="scientific">Brasilonema sennae CENA114</name>
    <dbReference type="NCBI Taxonomy" id="415709"/>
    <lineage>
        <taxon>Bacteria</taxon>
        <taxon>Bacillati</taxon>
        <taxon>Cyanobacteriota</taxon>
        <taxon>Cyanophyceae</taxon>
        <taxon>Nostocales</taxon>
        <taxon>Scytonemataceae</taxon>
        <taxon>Brasilonema</taxon>
        <taxon>Bromeliae group (in: Brasilonema)</taxon>
    </lineage>
</organism>
<gene>
    <name evidence="5" type="ORF">DP114_19155</name>
</gene>
<dbReference type="EMBL" id="CP030118">
    <property type="protein sequence ID" value="QDL09734.1"/>
    <property type="molecule type" value="Genomic_DNA"/>
</dbReference>
<dbReference type="AlphaFoldDB" id="A0A856MHK6"/>
<dbReference type="Pfam" id="PF20240">
    <property type="entry name" value="DUF6597"/>
    <property type="match status" value="1"/>
</dbReference>
<keyword evidence="2" id="KW-0238">DNA-binding</keyword>
<feature type="domain" description="HTH araC/xylS-type" evidence="4">
    <location>
        <begin position="140"/>
        <end position="241"/>
    </location>
</feature>
<evidence type="ECO:0000313" key="5">
    <source>
        <dbReference type="EMBL" id="QDL09734.1"/>
    </source>
</evidence>
<proteinExistence type="predicted"/>
<reference evidence="5 6" key="1">
    <citation type="submission" date="2018-06" db="EMBL/GenBank/DDBJ databases">
        <title>Comparative genomics of Brasilonema spp. strains.</title>
        <authorList>
            <person name="Alvarenga D.O."/>
            <person name="Fiore M.F."/>
            <person name="Varani A.M."/>
        </authorList>
    </citation>
    <scope>NUCLEOTIDE SEQUENCE [LARGE SCALE GENOMIC DNA]</scope>
    <source>
        <strain evidence="5 6">CENA114</strain>
    </source>
</reference>
<dbReference type="GO" id="GO:0003700">
    <property type="term" value="F:DNA-binding transcription factor activity"/>
    <property type="evidence" value="ECO:0007669"/>
    <property type="project" value="InterPro"/>
</dbReference>
<dbReference type="Proteomes" id="UP000503129">
    <property type="component" value="Chromosome"/>
</dbReference>
<dbReference type="InterPro" id="IPR046532">
    <property type="entry name" value="DUF6597"/>
</dbReference>
<protein>
    <recommendedName>
        <fullName evidence="4">HTH araC/xylS-type domain-containing protein</fullName>
    </recommendedName>
</protein>
<keyword evidence="1" id="KW-0805">Transcription regulation</keyword>
<keyword evidence="6" id="KW-1185">Reference proteome</keyword>
<accession>A0A856MHK6</accession>
<sequence>MSSNYREFQPSARLASMIECFWMLEAAEDNYQSVLPDGCTDLLLRFTQQEQHFDIVGAMTQPQRVEVLAGAAFVGIRFKPGMAYSILPVHGATLTDKTVPLRSLWQGDANSLTKQLIHAENGEEQVHALEKALEMIHPPSAAQRAIDTLVEHDGQMSLDELCDIAEMGERQFRRLCLERTGLAPKLLARILRFRRVTRLLDDNNAISMAVLAAECGYFDQAHMIHDFQVFAATSPTRYLARSS</sequence>
<evidence type="ECO:0000256" key="1">
    <source>
        <dbReference type="ARBA" id="ARBA00023015"/>
    </source>
</evidence>
<evidence type="ECO:0000256" key="3">
    <source>
        <dbReference type="ARBA" id="ARBA00023163"/>
    </source>
</evidence>
<evidence type="ECO:0000256" key="2">
    <source>
        <dbReference type="ARBA" id="ARBA00023125"/>
    </source>
</evidence>
<dbReference type="Pfam" id="PF12833">
    <property type="entry name" value="HTH_18"/>
    <property type="match status" value="1"/>
</dbReference>
<dbReference type="InterPro" id="IPR018060">
    <property type="entry name" value="HTH_AraC"/>
</dbReference>
<dbReference type="PANTHER" id="PTHR46796">
    <property type="entry name" value="HTH-TYPE TRANSCRIPTIONAL ACTIVATOR RHAS-RELATED"/>
    <property type="match status" value="1"/>
</dbReference>
<dbReference type="SMART" id="SM00342">
    <property type="entry name" value="HTH_ARAC"/>
    <property type="match status" value="1"/>
</dbReference>
<dbReference type="RefSeq" id="WP_171976849.1">
    <property type="nucleotide sequence ID" value="NZ_CAWOXK010000001.1"/>
</dbReference>
<evidence type="ECO:0000313" key="6">
    <source>
        <dbReference type="Proteomes" id="UP000503129"/>
    </source>
</evidence>
<name>A0A856MHK6_9CYAN</name>
<dbReference type="PROSITE" id="PS01124">
    <property type="entry name" value="HTH_ARAC_FAMILY_2"/>
    <property type="match status" value="1"/>
</dbReference>